<evidence type="ECO:0000256" key="1">
    <source>
        <dbReference type="ARBA" id="ARBA00022603"/>
    </source>
</evidence>
<dbReference type="InterPro" id="IPR004556">
    <property type="entry name" value="HemK-like"/>
</dbReference>
<evidence type="ECO:0000256" key="4">
    <source>
        <dbReference type="ARBA" id="ARBA00048391"/>
    </source>
</evidence>
<dbReference type="EMBL" id="AZGF01000001">
    <property type="protein sequence ID" value="KRM13528.1"/>
    <property type="molecule type" value="Genomic_DNA"/>
</dbReference>
<protein>
    <recommendedName>
        <fullName evidence="5">Release factor glutamine methyltransferase</fullName>
        <shortName evidence="5">RF MTase</shortName>
        <ecNumber evidence="5">2.1.1.297</ecNumber>
    </recommendedName>
    <alternativeName>
        <fullName evidence="5">N5-glutamine methyltransferase PrmC</fullName>
    </alternativeName>
    <alternativeName>
        <fullName evidence="5">Protein-(glutamine-N5) MTase PrmC</fullName>
    </alternativeName>
    <alternativeName>
        <fullName evidence="5">Protein-glutamine N-methyltransferase PrmC</fullName>
    </alternativeName>
</protein>
<reference evidence="8 9" key="1">
    <citation type="journal article" date="2015" name="Genome Announc.">
        <title>Expanding the biotechnology potential of lactobacilli through comparative genomics of 213 strains and associated genera.</title>
        <authorList>
            <person name="Sun Z."/>
            <person name="Harris H.M."/>
            <person name="McCann A."/>
            <person name="Guo C."/>
            <person name="Argimon S."/>
            <person name="Zhang W."/>
            <person name="Yang X."/>
            <person name="Jeffery I.B."/>
            <person name="Cooney J.C."/>
            <person name="Kagawa T.F."/>
            <person name="Liu W."/>
            <person name="Song Y."/>
            <person name="Salvetti E."/>
            <person name="Wrobel A."/>
            <person name="Rasinkangas P."/>
            <person name="Parkhill J."/>
            <person name="Rea M.C."/>
            <person name="O'Sullivan O."/>
            <person name="Ritari J."/>
            <person name="Douillard F.P."/>
            <person name="Paul Ross R."/>
            <person name="Yang R."/>
            <person name="Briner A.E."/>
            <person name="Felis G.E."/>
            <person name="de Vos W.M."/>
            <person name="Barrangou R."/>
            <person name="Klaenhammer T.R."/>
            <person name="Caufield P.W."/>
            <person name="Cui Y."/>
            <person name="Zhang H."/>
            <person name="O'Toole P.W."/>
        </authorList>
    </citation>
    <scope>NUCLEOTIDE SEQUENCE [LARGE SCALE GENOMIC DNA]</scope>
    <source>
        <strain evidence="8 9">DSM 5007</strain>
    </source>
</reference>
<evidence type="ECO:0000256" key="5">
    <source>
        <dbReference type="HAMAP-Rule" id="MF_02126"/>
    </source>
</evidence>
<dbReference type="PANTHER" id="PTHR18895:SF74">
    <property type="entry name" value="MTRF1L RELEASE FACTOR GLUTAMINE METHYLTRANSFERASE"/>
    <property type="match status" value="1"/>
</dbReference>
<dbReference type="InterPro" id="IPR050320">
    <property type="entry name" value="N5-glutamine_MTase"/>
</dbReference>
<dbReference type="InterPro" id="IPR019874">
    <property type="entry name" value="RF_methyltr_PrmC"/>
</dbReference>
<evidence type="ECO:0000259" key="7">
    <source>
        <dbReference type="Pfam" id="PF17827"/>
    </source>
</evidence>
<dbReference type="EC" id="2.1.1.297" evidence="5"/>
<dbReference type="HAMAP" id="MF_02126">
    <property type="entry name" value="RF_methyltr_PrmC"/>
    <property type="match status" value="1"/>
</dbReference>
<evidence type="ECO:0000313" key="8">
    <source>
        <dbReference type="EMBL" id="KRM13528.1"/>
    </source>
</evidence>
<comment type="function">
    <text evidence="5">Methylates the class 1 translation termination release factors RF1/PrfA and RF2/PrfB on the glutamine residue of the universally conserved GGQ motif.</text>
</comment>
<comment type="similarity">
    <text evidence="5">Belongs to the protein N5-glutamine methyltransferase family. PrmC subfamily.</text>
</comment>
<dbReference type="GO" id="GO:0003676">
    <property type="term" value="F:nucleic acid binding"/>
    <property type="evidence" value="ECO:0007669"/>
    <property type="project" value="InterPro"/>
</dbReference>
<keyword evidence="2 5" id="KW-0808">Transferase</keyword>
<dbReference type="InterPro" id="IPR029063">
    <property type="entry name" value="SAM-dependent_MTases_sf"/>
</dbReference>
<keyword evidence="9" id="KW-1185">Reference proteome</keyword>
<evidence type="ECO:0000259" key="6">
    <source>
        <dbReference type="Pfam" id="PF05175"/>
    </source>
</evidence>
<dbReference type="RefSeq" id="WP_010622851.1">
    <property type="nucleotide sequence ID" value="NZ_AZGF01000001.1"/>
</dbReference>
<dbReference type="AlphaFoldDB" id="A0A0R1W6K1"/>
<proteinExistence type="inferred from homology"/>
<comment type="catalytic activity">
    <reaction evidence="4 5">
        <text>L-glutaminyl-[peptide chain release factor] + S-adenosyl-L-methionine = N(5)-methyl-L-glutaminyl-[peptide chain release factor] + S-adenosyl-L-homocysteine + H(+)</text>
        <dbReference type="Rhea" id="RHEA:42896"/>
        <dbReference type="Rhea" id="RHEA-COMP:10271"/>
        <dbReference type="Rhea" id="RHEA-COMP:10272"/>
        <dbReference type="ChEBI" id="CHEBI:15378"/>
        <dbReference type="ChEBI" id="CHEBI:30011"/>
        <dbReference type="ChEBI" id="CHEBI:57856"/>
        <dbReference type="ChEBI" id="CHEBI:59789"/>
        <dbReference type="ChEBI" id="CHEBI:61891"/>
        <dbReference type="EC" id="2.1.1.297"/>
    </reaction>
</comment>
<comment type="caution">
    <text evidence="5">Lacks conserved residue(s) required for the propagation of feature annotation.</text>
</comment>
<feature type="binding site" evidence="5">
    <location>
        <position position="145"/>
    </location>
    <ligand>
        <name>S-adenosyl-L-methionine</name>
        <dbReference type="ChEBI" id="CHEBI:59789"/>
    </ligand>
</feature>
<dbReference type="GO" id="GO:0032259">
    <property type="term" value="P:methylation"/>
    <property type="evidence" value="ECO:0007669"/>
    <property type="project" value="UniProtKB-KW"/>
</dbReference>
<comment type="caution">
    <text evidence="8">The sequence shown here is derived from an EMBL/GenBank/DDBJ whole genome shotgun (WGS) entry which is preliminary data.</text>
</comment>
<dbReference type="PANTHER" id="PTHR18895">
    <property type="entry name" value="HEMK METHYLTRANSFERASE"/>
    <property type="match status" value="1"/>
</dbReference>
<name>A0A0R1W6K1_9LACO</name>
<dbReference type="STRING" id="1423807.FD16_GL000097"/>
<dbReference type="GO" id="GO:0102559">
    <property type="term" value="F:peptide chain release factor N(5)-glutamine methyltransferase activity"/>
    <property type="evidence" value="ECO:0007669"/>
    <property type="project" value="UniProtKB-EC"/>
</dbReference>
<keyword evidence="3 5" id="KW-0949">S-adenosyl-L-methionine</keyword>
<organism evidence="8 9">
    <name type="scientific">Paucilactobacillus suebicus DSM 5007 = KCTC 3549</name>
    <dbReference type="NCBI Taxonomy" id="1423807"/>
    <lineage>
        <taxon>Bacteria</taxon>
        <taxon>Bacillati</taxon>
        <taxon>Bacillota</taxon>
        <taxon>Bacilli</taxon>
        <taxon>Lactobacillales</taxon>
        <taxon>Lactobacillaceae</taxon>
        <taxon>Paucilactobacillus</taxon>
    </lineage>
</organism>
<feature type="domain" description="Methyltransferase small" evidence="6">
    <location>
        <begin position="107"/>
        <end position="194"/>
    </location>
</feature>
<dbReference type="NCBIfam" id="TIGR00536">
    <property type="entry name" value="hemK_fam"/>
    <property type="match status" value="1"/>
</dbReference>
<accession>A0A0R1W6K1</accession>
<dbReference type="InterPro" id="IPR040758">
    <property type="entry name" value="PrmC_N"/>
</dbReference>
<dbReference type="Proteomes" id="UP000051820">
    <property type="component" value="Unassembled WGS sequence"/>
</dbReference>
<feature type="binding site" evidence="5">
    <location>
        <begin position="188"/>
        <end position="191"/>
    </location>
    <ligand>
        <name>substrate</name>
    </ligand>
</feature>
<dbReference type="eggNOG" id="COG2890">
    <property type="taxonomic scope" value="Bacteria"/>
</dbReference>
<dbReference type="SUPFAM" id="SSF53335">
    <property type="entry name" value="S-adenosyl-L-methionine-dependent methyltransferases"/>
    <property type="match status" value="1"/>
</dbReference>
<feature type="domain" description="Release factor glutamine methyltransferase N-terminal" evidence="7">
    <location>
        <begin position="9"/>
        <end position="77"/>
    </location>
</feature>
<dbReference type="Pfam" id="PF05175">
    <property type="entry name" value="MTS"/>
    <property type="match status" value="1"/>
</dbReference>
<gene>
    <name evidence="5" type="primary">prmC</name>
    <name evidence="8" type="ORF">FD16_GL000097</name>
</gene>
<dbReference type="InterPro" id="IPR007848">
    <property type="entry name" value="Small_mtfrase_dom"/>
</dbReference>
<feature type="binding site" evidence="5">
    <location>
        <begin position="122"/>
        <end position="126"/>
    </location>
    <ligand>
        <name>S-adenosyl-L-methionine</name>
        <dbReference type="ChEBI" id="CHEBI:59789"/>
    </ligand>
</feature>
<dbReference type="InterPro" id="IPR002052">
    <property type="entry name" value="DNA_methylase_N6_adenine_CS"/>
</dbReference>
<keyword evidence="1 5" id="KW-0489">Methyltransferase</keyword>
<evidence type="ECO:0000256" key="2">
    <source>
        <dbReference type="ARBA" id="ARBA00022679"/>
    </source>
</evidence>
<dbReference type="CDD" id="cd02440">
    <property type="entry name" value="AdoMet_MTases"/>
    <property type="match status" value="1"/>
</dbReference>
<dbReference type="NCBIfam" id="TIGR03534">
    <property type="entry name" value="RF_mod_PrmC"/>
    <property type="match status" value="1"/>
</dbReference>
<feature type="binding site" evidence="5">
    <location>
        <position position="188"/>
    </location>
    <ligand>
        <name>S-adenosyl-L-methionine</name>
        <dbReference type="ChEBI" id="CHEBI:59789"/>
    </ligand>
</feature>
<evidence type="ECO:0000256" key="3">
    <source>
        <dbReference type="ARBA" id="ARBA00022691"/>
    </source>
</evidence>
<sequence>MSNQMTYQEALNWASSCINGKNVDQNAPMYVLLMSHDWSTTDWLMHRREIMSNGEVTFFKQAIERILNHEPAQYIVGKAPFYGRNFKVNENVLVPESETEEMIDWVLQMFKSGTKLNVLDIGTGSGVIGITLKLERPNWQVTASDISLDALSVARWNAQHLQAAVHFIESDLFEQIEANHQFDLIISNPPYIGTDEIKMMDEAVIMYEPHIALFAEHQGLAIYDEIAPQLYQYLTRDGVFVAETGYRQENSVESIFKRSYPQADVVTKHDINDLMRMVMVRNVFNGSDSNAN</sequence>
<dbReference type="Pfam" id="PF17827">
    <property type="entry name" value="PrmC_N"/>
    <property type="match status" value="1"/>
</dbReference>
<dbReference type="PATRIC" id="fig|1423807.3.peg.98"/>
<evidence type="ECO:0000313" key="9">
    <source>
        <dbReference type="Proteomes" id="UP000051820"/>
    </source>
</evidence>
<dbReference type="Gene3D" id="3.40.50.150">
    <property type="entry name" value="Vaccinia Virus protein VP39"/>
    <property type="match status" value="1"/>
</dbReference>
<dbReference type="OrthoDB" id="9800643at2"/>
<dbReference type="Gene3D" id="1.10.8.10">
    <property type="entry name" value="DNA helicase RuvA subunit, C-terminal domain"/>
    <property type="match status" value="1"/>
</dbReference>
<dbReference type="PROSITE" id="PS00092">
    <property type="entry name" value="N6_MTASE"/>
    <property type="match status" value="1"/>
</dbReference>